<feature type="compositionally biased region" description="Low complexity" evidence="2">
    <location>
        <begin position="1"/>
        <end position="15"/>
    </location>
</feature>
<feature type="domain" description="BLOC-1-related complex subunit 6 C-terminal helix" evidence="3">
    <location>
        <begin position="49"/>
        <end position="142"/>
    </location>
</feature>
<evidence type="ECO:0000256" key="2">
    <source>
        <dbReference type="SAM" id="MobiDB-lite"/>
    </source>
</evidence>
<sequence length="151" mass="17290">MSEQNNQQEKNTQTKQQEKSVDEIQIKSMVVPSPLHELKIDNELTNIKETIKNLEEQSKIANENLNHFFGILKNALSAMSTISQDSMQLFDESSLKMNQSVVDSIEGLYELITKTKQLDTDLKFVVKLAHDIKQIRLKVDTVDSVIKKMIL</sequence>
<gene>
    <name evidence="4" type="ORF">M0812_19944</name>
</gene>
<accession>A0AAV7YVY9</accession>
<feature type="coiled-coil region" evidence="1">
    <location>
        <begin position="37"/>
        <end position="64"/>
    </location>
</feature>
<protein>
    <recommendedName>
        <fullName evidence="3">BLOC-1-related complex subunit 6 C-terminal helix domain-containing protein</fullName>
    </recommendedName>
</protein>
<comment type="caution">
    <text evidence="4">The sequence shown here is derived from an EMBL/GenBank/DDBJ whole genome shotgun (WGS) entry which is preliminary data.</text>
</comment>
<dbReference type="AlphaFoldDB" id="A0AAV7YVY9"/>
<proteinExistence type="predicted"/>
<evidence type="ECO:0000256" key="1">
    <source>
        <dbReference type="SAM" id="Coils"/>
    </source>
</evidence>
<feature type="region of interest" description="Disordered" evidence="2">
    <location>
        <begin position="1"/>
        <end position="23"/>
    </location>
</feature>
<organism evidence="4 5">
    <name type="scientific">Anaeramoeba flamelloides</name>
    <dbReference type="NCBI Taxonomy" id="1746091"/>
    <lineage>
        <taxon>Eukaryota</taxon>
        <taxon>Metamonada</taxon>
        <taxon>Anaeramoebidae</taxon>
        <taxon>Anaeramoeba</taxon>
    </lineage>
</organism>
<evidence type="ECO:0000313" key="4">
    <source>
        <dbReference type="EMBL" id="KAJ3433888.1"/>
    </source>
</evidence>
<reference evidence="4" key="1">
    <citation type="submission" date="2022-08" db="EMBL/GenBank/DDBJ databases">
        <title>Novel sulphate-reducing endosymbionts in the free-living metamonad Anaeramoeba.</title>
        <authorList>
            <person name="Jerlstrom-Hultqvist J."/>
            <person name="Cepicka I."/>
            <person name="Gallot-Lavallee L."/>
            <person name="Salas-Leiva D."/>
            <person name="Curtis B.A."/>
            <person name="Zahonova K."/>
            <person name="Pipaliya S."/>
            <person name="Dacks J."/>
            <person name="Roger A.J."/>
        </authorList>
    </citation>
    <scope>NUCLEOTIDE SEQUENCE</scope>
    <source>
        <strain evidence="4">Busselton2</strain>
    </source>
</reference>
<name>A0AAV7YVY9_9EUKA</name>
<evidence type="ECO:0000313" key="5">
    <source>
        <dbReference type="Proteomes" id="UP001146793"/>
    </source>
</evidence>
<dbReference type="Pfam" id="PF10157">
    <property type="entry name" value="BORCS6"/>
    <property type="match status" value="1"/>
</dbReference>
<evidence type="ECO:0000259" key="3">
    <source>
        <dbReference type="Pfam" id="PF10157"/>
    </source>
</evidence>
<dbReference type="EMBL" id="JANTQA010000045">
    <property type="protein sequence ID" value="KAJ3433888.1"/>
    <property type="molecule type" value="Genomic_DNA"/>
</dbReference>
<dbReference type="Proteomes" id="UP001146793">
    <property type="component" value="Unassembled WGS sequence"/>
</dbReference>
<keyword evidence="1" id="KW-0175">Coiled coil</keyword>
<dbReference type="InterPro" id="IPR046465">
    <property type="entry name" value="BORCS6_C"/>
</dbReference>